<protein>
    <submittedName>
        <fullName evidence="1">Uncharacterized protein</fullName>
    </submittedName>
</protein>
<organism evidence="1">
    <name type="scientific">Brassica cretica</name>
    <name type="common">Mustard</name>
    <dbReference type="NCBI Taxonomy" id="69181"/>
    <lineage>
        <taxon>Eukaryota</taxon>
        <taxon>Viridiplantae</taxon>
        <taxon>Streptophyta</taxon>
        <taxon>Embryophyta</taxon>
        <taxon>Tracheophyta</taxon>
        <taxon>Spermatophyta</taxon>
        <taxon>Magnoliopsida</taxon>
        <taxon>eudicotyledons</taxon>
        <taxon>Gunneridae</taxon>
        <taxon>Pentapetalae</taxon>
        <taxon>rosids</taxon>
        <taxon>malvids</taxon>
        <taxon>Brassicales</taxon>
        <taxon>Brassicaceae</taxon>
        <taxon>Brassiceae</taxon>
        <taxon>Brassica</taxon>
    </lineage>
</organism>
<name>A0A8S9I570_BRACR</name>
<reference evidence="1" key="1">
    <citation type="submission" date="2019-12" db="EMBL/GenBank/DDBJ databases">
        <title>Genome sequencing and annotation of Brassica cretica.</title>
        <authorList>
            <person name="Studholme D.J."/>
            <person name="Sarris P.F."/>
        </authorList>
    </citation>
    <scope>NUCLEOTIDE SEQUENCE</scope>
    <source>
        <strain evidence="1">PFS-102/07</strain>
        <tissue evidence="1">Leaf</tissue>
    </source>
</reference>
<evidence type="ECO:0000313" key="1">
    <source>
        <dbReference type="EMBL" id="KAF2564775.1"/>
    </source>
</evidence>
<accession>A0A8S9I570</accession>
<gene>
    <name evidence="1" type="ORF">F2Q70_00016844</name>
</gene>
<sequence length="62" mass="6991">MAELDRPSNQLGHPPSWNDRAVLIPSAKLLPRNLINLALVSLRSEAPMELYDFKTARTCFLV</sequence>
<proteinExistence type="predicted"/>
<dbReference type="AlphaFoldDB" id="A0A8S9I570"/>
<comment type="caution">
    <text evidence="1">The sequence shown here is derived from an EMBL/GenBank/DDBJ whole genome shotgun (WGS) entry which is preliminary data.</text>
</comment>
<dbReference type="EMBL" id="QGKY02001250">
    <property type="protein sequence ID" value="KAF2564775.1"/>
    <property type="molecule type" value="Genomic_DNA"/>
</dbReference>